<accession>A0A497E5R7</accession>
<sequence length="37" mass="4099">MAKSKEKLLVLSLLSPSLLIILFIVAFPLGFSLYVSF</sequence>
<gene>
    <name evidence="1" type="ORF">DRJ00_01100</name>
</gene>
<evidence type="ECO:0000313" key="1">
    <source>
        <dbReference type="EMBL" id="RLE10569.1"/>
    </source>
</evidence>
<feature type="non-terminal residue" evidence="1">
    <location>
        <position position="37"/>
    </location>
</feature>
<comment type="caution">
    <text evidence="1">The sequence shown here is derived from an EMBL/GenBank/DDBJ whole genome shotgun (WGS) entry which is preliminary data.</text>
</comment>
<name>A0A497E5R7_UNCAE</name>
<dbReference type="EMBL" id="QMPZ01000006">
    <property type="protein sequence ID" value="RLE10569.1"/>
    <property type="molecule type" value="Genomic_DNA"/>
</dbReference>
<dbReference type="Proteomes" id="UP000279422">
    <property type="component" value="Unassembled WGS sequence"/>
</dbReference>
<evidence type="ECO:0000313" key="2">
    <source>
        <dbReference type="Proteomes" id="UP000279422"/>
    </source>
</evidence>
<organism evidence="1 2">
    <name type="scientific">Aerophobetes bacterium</name>
    <dbReference type="NCBI Taxonomy" id="2030807"/>
    <lineage>
        <taxon>Bacteria</taxon>
        <taxon>Candidatus Aerophobota</taxon>
    </lineage>
</organism>
<proteinExistence type="predicted"/>
<dbReference type="AlphaFoldDB" id="A0A497E5R7"/>
<protein>
    <submittedName>
        <fullName evidence="1">Sugar ABC transporter permease</fullName>
    </submittedName>
</protein>
<reference evidence="1 2" key="1">
    <citation type="submission" date="2018-06" db="EMBL/GenBank/DDBJ databases">
        <title>Extensive metabolic versatility and redundancy in microbially diverse, dynamic hydrothermal sediments.</title>
        <authorList>
            <person name="Dombrowski N."/>
            <person name="Teske A."/>
            <person name="Baker B.J."/>
        </authorList>
    </citation>
    <scope>NUCLEOTIDE SEQUENCE [LARGE SCALE GENOMIC DNA]</scope>
    <source>
        <strain evidence="1">B47_G16</strain>
    </source>
</reference>